<reference evidence="10 11" key="1">
    <citation type="submission" date="2015-04" db="EMBL/GenBank/DDBJ databases">
        <authorList>
            <person name="Syromyatnikov M.Y."/>
            <person name="Popov V.N."/>
        </authorList>
    </citation>
    <scope>NUCLEOTIDE SEQUENCE [LARGE SCALE GENOMIC DNA]</scope>
</reference>
<evidence type="ECO:0000256" key="4">
    <source>
        <dbReference type="ARBA" id="ARBA00022833"/>
    </source>
</evidence>
<dbReference type="PROSITE" id="PS51915">
    <property type="entry name" value="ZAD"/>
    <property type="match status" value="1"/>
</dbReference>
<dbReference type="GO" id="GO:0010468">
    <property type="term" value="P:regulation of gene expression"/>
    <property type="evidence" value="ECO:0007669"/>
    <property type="project" value="TreeGrafter"/>
</dbReference>
<protein>
    <submittedName>
        <fullName evidence="10">CLUMA_CG007923, isoform A</fullName>
    </submittedName>
</protein>
<gene>
    <name evidence="10" type="ORF">CLUMA_CG007923</name>
</gene>
<dbReference type="AlphaFoldDB" id="A0A1J1I270"/>
<keyword evidence="11" id="KW-1185">Reference proteome</keyword>
<dbReference type="Proteomes" id="UP000183832">
    <property type="component" value="Unassembled WGS sequence"/>
</dbReference>
<feature type="binding site" evidence="6">
    <location>
        <position position="113"/>
    </location>
    <ligand>
        <name>Zn(2+)</name>
        <dbReference type="ChEBI" id="CHEBI:29105"/>
    </ligand>
</feature>
<dbReference type="InterPro" id="IPR012934">
    <property type="entry name" value="Znf_AD"/>
</dbReference>
<dbReference type="GO" id="GO:0008270">
    <property type="term" value="F:zinc ion binding"/>
    <property type="evidence" value="ECO:0007669"/>
    <property type="project" value="UniProtKB-UniRule"/>
</dbReference>
<keyword evidence="2" id="KW-0677">Repeat</keyword>
<evidence type="ECO:0000256" key="3">
    <source>
        <dbReference type="ARBA" id="ARBA00022771"/>
    </source>
</evidence>
<feature type="domain" description="ZAD" evidence="9">
    <location>
        <begin position="68"/>
        <end position="140"/>
    </location>
</feature>
<evidence type="ECO:0000259" key="9">
    <source>
        <dbReference type="PROSITE" id="PS51915"/>
    </source>
</evidence>
<accession>A0A1J1I270</accession>
<feature type="domain" description="C2H2-type" evidence="8">
    <location>
        <begin position="431"/>
        <end position="459"/>
    </location>
</feature>
<evidence type="ECO:0000256" key="1">
    <source>
        <dbReference type="ARBA" id="ARBA00022723"/>
    </source>
</evidence>
<dbReference type="STRING" id="568069.A0A1J1I270"/>
<dbReference type="OrthoDB" id="7755329at2759"/>
<evidence type="ECO:0000313" key="11">
    <source>
        <dbReference type="Proteomes" id="UP000183832"/>
    </source>
</evidence>
<dbReference type="PANTHER" id="PTHR24403:SF67">
    <property type="entry name" value="FI01116P-RELATED"/>
    <property type="match status" value="1"/>
</dbReference>
<feature type="region of interest" description="Disordered" evidence="7">
    <location>
        <begin position="1"/>
        <end position="31"/>
    </location>
</feature>
<proteinExistence type="predicted"/>
<dbReference type="EMBL" id="CVRI01000038">
    <property type="protein sequence ID" value="CRK94416.1"/>
    <property type="molecule type" value="Genomic_DNA"/>
</dbReference>
<feature type="domain" description="C2H2-type" evidence="8">
    <location>
        <begin position="460"/>
        <end position="487"/>
    </location>
</feature>
<dbReference type="SMART" id="SM00355">
    <property type="entry name" value="ZnF_C2H2"/>
    <property type="match status" value="10"/>
</dbReference>
<dbReference type="Pfam" id="PF00096">
    <property type="entry name" value="zf-C2H2"/>
    <property type="match status" value="2"/>
</dbReference>
<feature type="domain" description="C2H2-type" evidence="8">
    <location>
        <begin position="345"/>
        <end position="373"/>
    </location>
</feature>
<dbReference type="SMART" id="SM00868">
    <property type="entry name" value="zf-AD"/>
    <property type="match status" value="1"/>
</dbReference>
<dbReference type="GO" id="GO:0005634">
    <property type="term" value="C:nucleus"/>
    <property type="evidence" value="ECO:0007669"/>
    <property type="project" value="InterPro"/>
</dbReference>
<evidence type="ECO:0000256" key="6">
    <source>
        <dbReference type="PROSITE-ProRule" id="PRU01263"/>
    </source>
</evidence>
<evidence type="ECO:0000256" key="2">
    <source>
        <dbReference type="ARBA" id="ARBA00022737"/>
    </source>
</evidence>
<feature type="compositionally biased region" description="Basic residues" evidence="7">
    <location>
        <begin position="20"/>
        <end position="31"/>
    </location>
</feature>
<dbReference type="PANTHER" id="PTHR24403">
    <property type="entry name" value="ZINC FINGER PROTEIN"/>
    <property type="match status" value="1"/>
</dbReference>
<keyword evidence="3 5" id="KW-0863">Zinc-finger</keyword>
<keyword evidence="4 6" id="KW-0862">Zinc</keyword>
<feature type="binding site" evidence="6">
    <location>
        <position position="116"/>
    </location>
    <ligand>
        <name>Zn(2+)</name>
        <dbReference type="ChEBI" id="CHEBI:29105"/>
    </ligand>
</feature>
<evidence type="ECO:0000313" key="10">
    <source>
        <dbReference type="EMBL" id="CRK94416.1"/>
    </source>
</evidence>
<evidence type="ECO:0000256" key="7">
    <source>
        <dbReference type="SAM" id="MobiDB-lite"/>
    </source>
</evidence>
<dbReference type="Pfam" id="PF13894">
    <property type="entry name" value="zf-C2H2_4"/>
    <property type="match status" value="1"/>
</dbReference>
<dbReference type="Gene3D" id="3.30.160.60">
    <property type="entry name" value="Classic Zinc Finger"/>
    <property type="match status" value="6"/>
</dbReference>
<evidence type="ECO:0000259" key="8">
    <source>
        <dbReference type="PROSITE" id="PS50157"/>
    </source>
</evidence>
<evidence type="ECO:0000256" key="5">
    <source>
        <dbReference type="PROSITE-ProRule" id="PRU00042"/>
    </source>
</evidence>
<feature type="binding site" evidence="6">
    <location>
        <position position="73"/>
    </location>
    <ligand>
        <name>Zn(2+)</name>
        <dbReference type="ChEBI" id="CHEBI:29105"/>
    </ligand>
</feature>
<dbReference type="InterPro" id="IPR013087">
    <property type="entry name" value="Znf_C2H2_type"/>
</dbReference>
<dbReference type="PROSITE" id="PS00028">
    <property type="entry name" value="ZINC_FINGER_C2H2_1"/>
    <property type="match status" value="5"/>
</dbReference>
<dbReference type="InterPro" id="IPR036236">
    <property type="entry name" value="Znf_C2H2_sf"/>
</dbReference>
<sequence>MQRSKRKCNQELAQQSSSKQRGKSKPGKVCKMTKTKKEAKVNNSEVFHHEFVSVKIEPEEKLDIICFSYCRCCFKMLEAYETGDPIDSHQLLNLLKDITQLNLQSSNFASNFCYECVNEIHRFSDFRSLTIAKQNKFLEIIQNENIEELKELYEMNFEENSKPEVKLETNENLMIIKDEFNAETTSNATKIGKVKRASKNIARSTCPLCSSKVNNLDRHMLRCQSLKCEYCDFKGANKYKLNKHIKNVHAKPIKRKSESSICPECGKVLKGGVQDHIKAFHQNIKNFYCDFCEYGTYTRTTFVRHMLAHHLPKTLKCNDCEYTAANEVMLNLHWDRCHEESKTKLVCSLCNLTFKRQSSLVDHIKRKHDKIKNFHCDICDYESYTKTEMEYHKLNKHSMNRDHMCDKCGKNFATNRMLYVHVKNVHGERRFQCEKCKKDFLNKSRLQRHVERVHIRLKRFVCDACGKGFSDPKRLFTHKMGHAGIRFPCFIPGCQSSFTRKDAAVFHIKHNHSLTALEENDCKEKLDEFCFNLKKN</sequence>
<dbReference type="PROSITE" id="PS50157">
    <property type="entry name" value="ZINC_FINGER_C2H2_2"/>
    <property type="match status" value="4"/>
</dbReference>
<keyword evidence="1 6" id="KW-0479">Metal-binding</keyword>
<organism evidence="10 11">
    <name type="scientific">Clunio marinus</name>
    <dbReference type="NCBI Taxonomy" id="568069"/>
    <lineage>
        <taxon>Eukaryota</taxon>
        <taxon>Metazoa</taxon>
        <taxon>Ecdysozoa</taxon>
        <taxon>Arthropoda</taxon>
        <taxon>Hexapoda</taxon>
        <taxon>Insecta</taxon>
        <taxon>Pterygota</taxon>
        <taxon>Neoptera</taxon>
        <taxon>Endopterygota</taxon>
        <taxon>Diptera</taxon>
        <taxon>Nematocera</taxon>
        <taxon>Chironomoidea</taxon>
        <taxon>Chironomidae</taxon>
        <taxon>Clunio</taxon>
    </lineage>
</organism>
<name>A0A1J1I270_9DIPT</name>
<feature type="domain" description="C2H2-type" evidence="8">
    <location>
        <begin position="403"/>
        <end position="431"/>
    </location>
</feature>
<dbReference type="SUPFAM" id="SSF57667">
    <property type="entry name" value="beta-beta-alpha zinc fingers"/>
    <property type="match status" value="4"/>
</dbReference>
<feature type="binding site" evidence="6">
    <location>
        <position position="70"/>
    </location>
    <ligand>
        <name>Zn(2+)</name>
        <dbReference type="ChEBI" id="CHEBI:29105"/>
    </ligand>
</feature>
<dbReference type="InterPro" id="IPR050688">
    <property type="entry name" value="Zinc_finger/UBP_domain"/>
</dbReference>